<keyword evidence="4 6" id="KW-0472">Membrane</keyword>
<evidence type="ECO:0000256" key="3">
    <source>
        <dbReference type="ARBA" id="ARBA00022989"/>
    </source>
</evidence>
<feature type="transmembrane region" description="Helical" evidence="6">
    <location>
        <begin position="319"/>
        <end position="339"/>
    </location>
</feature>
<accession>A0A0H2ZAP6</accession>
<evidence type="ECO:0000256" key="4">
    <source>
        <dbReference type="ARBA" id="ARBA00023136"/>
    </source>
</evidence>
<feature type="transmembrane region" description="Helical" evidence="6">
    <location>
        <begin position="410"/>
        <end position="433"/>
    </location>
</feature>
<evidence type="ECO:0000256" key="1">
    <source>
        <dbReference type="ARBA" id="ARBA00004141"/>
    </source>
</evidence>
<evidence type="ECO:0000313" key="9">
    <source>
        <dbReference type="Proteomes" id="UP000000653"/>
    </source>
</evidence>
<dbReference type="PROSITE" id="PS50850">
    <property type="entry name" value="MFS"/>
    <property type="match status" value="1"/>
</dbReference>
<keyword evidence="2 6" id="KW-0812">Transmembrane</keyword>
<dbReference type="RefSeq" id="WP_009315749.1">
    <property type="nucleotide sequence ID" value="NC_008463.1"/>
</dbReference>
<dbReference type="KEGG" id="pau:PA14_36120"/>
<dbReference type="Proteomes" id="UP000000653">
    <property type="component" value="Chromosome"/>
</dbReference>
<feature type="domain" description="Major facilitator superfamily (MFS) profile" evidence="7">
    <location>
        <begin position="30"/>
        <end position="439"/>
    </location>
</feature>
<dbReference type="PANTHER" id="PTHR11662:SF399">
    <property type="entry name" value="FI19708P1-RELATED"/>
    <property type="match status" value="1"/>
</dbReference>
<dbReference type="GO" id="GO:0022857">
    <property type="term" value="F:transmembrane transporter activity"/>
    <property type="evidence" value="ECO:0007669"/>
    <property type="project" value="InterPro"/>
</dbReference>
<feature type="transmembrane region" description="Helical" evidence="6">
    <location>
        <begin position="30"/>
        <end position="56"/>
    </location>
</feature>
<sequence>MAQAQTAVLQADPAQDKATAAKPSNVRWRIFAIVFALTVINLVDRVSLSIAMPTIAGEFQLTPSMQGLILSSFFWAYALLQIPGGWLIDRYGPRRVIGWSTGLWGAFQTLAAFASGGLSLMFARVALGAAEAPLFPSGGKLNSLWLGSSERSRGAVLMDCGGPLGVALGGLVIAYLIAVLGSWRSAFFIAGIATLAMAWLAWHYLRDDPAEHPGVNAAELDRINADRSTPLAEADCQAGGRLGIAGRSLVGIVLGRASWAMVFFGLLTWGPSYLAQARGFDIKGIGAATFVIFLCGAVGSLVGGFLCDLLIRKGVRRGLAAKGLLTVSGLAALVAFLLLPSLEDAYAAVTLLALTAFFLMWGSLYWSFPALLAAPARVGLVGGVMNMAGSLGGIAVPILVGLLLQHLGGYAAVLGFFALCSAAFIAGTLLISLDKTEAKHG</sequence>
<evidence type="ECO:0000256" key="2">
    <source>
        <dbReference type="ARBA" id="ARBA00022692"/>
    </source>
</evidence>
<evidence type="ECO:0000259" key="7">
    <source>
        <dbReference type="PROSITE" id="PS50850"/>
    </source>
</evidence>
<gene>
    <name evidence="8" type="ordered locus">PA14_36120</name>
</gene>
<dbReference type="CDD" id="cd17319">
    <property type="entry name" value="MFS_ExuT_GudP_like"/>
    <property type="match status" value="1"/>
</dbReference>
<dbReference type="InterPro" id="IPR020846">
    <property type="entry name" value="MFS_dom"/>
</dbReference>
<dbReference type="InterPro" id="IPR050382">
    <property type="entry name" value="MFS_Na/Anion_cotransporter"/>
</dbReference>
<feature type="transmembrane region" description="Helical" evidence="6">
    <location>
        <begin position="68"/>
        <end position="88"/>
    </location>
</feature>
<feature type="transmembrane region" description="Helical" evidence="6">
    <location>
        <begin position="282"/>
        <end position="307"/>
    </location>
</feature>
<evidence type="ECO:0000256" key="5">
    <source>
        <dbReference type="ARBA" id="ARBA00038514"/>
    </source>
</evidence>
<dbReference type="SUPFAM" id="SSF103473">
    <property type="entry name" value="MFS general substrate transporter"/>
    <property type="match status" value="1"/>
</dbReference>
<dbReference type="PANTHER" id="PTHR11662">
    <property type="entry name" value="SOLUTE CARRIER FAMILY 17"/>
    <property type="match status" value="1"/>
</dbReference>
<dbReference type="Gene3D" id="1.20.1250.20">
    <property type="entry name" value="MFS general substrate transporter like domains"/>
    <property type="match status" value="2"/>
</dbReference>
<dbReference type="Pfam" id="PF07690">
    <property type="entry name" value="MFS_1"/>
    <property type="match status" value="1"/>
</dbReference>
<dbReference type="InterPro" id="IPR011701">
    <property type="entry name" value="MFS"/>
</dbReference>
<keyword evidence="3 6" id="KW-1133">Transmembrane helix</keyword>
<dbReference type="EMBL" id="CP000438">
    <property type="protein sequence ID" value="ABJ11379.1"/>
    <property type="molecule type" value="Genomic_DNA"/>
</dbReference>
<name>A0A0H2ZAP6_PSEAB</name>
<dbReference type="HOGENOM" id="CLU_001265_5_1_6"/>
<proteinExistence type="inferred from homology"/>
<dbReference type="BioCyc" id="PAER208963:G1G74-3034-MONOMER"/>
<feature type="transmembrane region" description="Helical" evidence="6">
    <location>
        <begin position="249"/>
        <end position="270"/>
    </location>
</feature>
<feature type="transmembrane region" description="Helical" evidence="6">
    <location>
        <begin position="345"/>
        <end position="366"/>
    </location>
</feature>
<protein>
    <submittedName>
        <fullName evidence="8">Putative MFS transporter</fullName>
    </submittedName>
</protein>
<comment type="subcellular location">
    <subcellularLocation>
        <location evidence="1">Membrane</location>
        <topology evidence="1">Multi-pass membrane protein</topology>
    </subcellularLocation>
</comment>
<feature type="transmembrane region" description="Helical" evidence="6">
    <location>
        <begin position="378"/>
        <end position="404"/>
    </location>
</feature>
<organism evidence="8 9">
    <name type="scientific">Pseudomonas aeruginosa (strain UCBPP-PA14)</name>
    <dbReference type="NCBI Taxonomy" id="208963"/>
    <lineage>
        <taxon>Bacteria</taxon>
        <taxon>Pseudomonadati</taxon>
        <taxon>Pseudomonadota</taxon>
        <taxon>Gammaproteobacteria</taxon>
        <taxon>Pseudomonadales</taxon>
        <taxon>Pseudomonadaceae</taxon>
        <taxon>Pseudomonas</taxon>
    </lineage>
</organism>
<feature type="transmembrane region" description="Helical" evidence="6">
    <location>
        <begin position="156"/>
        <end position="180"/>
    </location>
</feature>
<evidence type="ECO:0000313" key="8">
    <source>
        <dbReference type="EMBL" id="ABJ11379.1"/>
    </source>
</evidence>
<dbReference type="AlphaFoldDB" id="A0A0H2ZAP6"/>
<evidence type="ECO:0000256" key="6">
    <source>
        <dbReference type="SAM" id="Phobius"/>
    </source>
</evidence>
<dbReference type="GO" id="GO:0016020">
    <property type="term" value="C:membrane"/>
    <property type="evidence" value="ECO:0007669"/>
    <property type="project" value="UniProtKB-SubCell"/>
</dbReference>
<dbReference type="InterPro" id="IPR036259">
    <property type="entry name" value="MFS_trans_sf"/>
</dbReference>
<reference evidence="8 9" key="1">
    <citation type="journal article" date="2006" name="Genome Biol.">
        <title>Genomic analysis reveals that Pseudomonas aeruginosa virulence is combinatorial.</title>
        <authorList>
            <person name="Lee D.G."/>
            <person name="Urbach J.M."/>
            <person name="Wu G."/>
            <person name="Liberati N.T."/>
            <person name="Feinbaum R.L."/>
            <person name="Miyata S."/>
            <person name="Diggins L.T."/>
            <person name="He J."/>
            <person name="Saucier M."/>
            <person name="Deziel E."/>
            <person name="Friedman L."/>
            <person name="Li L."/>
            <person name="Grills G."/>
            <person name="Montgomery K."/>
            <person name="Kucherlapati R."/>
            <person name="Rahme L.G."/>
            <person name="Ausubel F.M."/>
        </authorList>
    </citation>
    <scope>NUCLEOTIDE SEQUENCE [LARGE SCALE GENOMIC DNA]</scope>
    <source>
        <strain evidence="8 9">UCBPP-PA14</strain>
    </source>
</reference>
<comment type="similarity">
    <text evidence="5">Belongs to the major facilitator superfamily. Phthalate permease family.</text>
</comment>